<keyword evidence="4 9" id="KW-0274">FAD</keyword>
<evidence type="ECO:0000256" key="9">
    <source>
        <dbReference type="RuleBase" id="RU003691"/>
    </source>
</evidence>
<evidence type="ECO:0000256" key="5">
    <source>
        <dbReference type="ARBA" id="ARBA00023002"/>
    </source>
</evidence>
<dbReference type="InterPro" id="IPR016156">
    <property type="entry name" value="FAD/NAD-linked_Rdtase_dimer_sf"/>
</dbReference>
<comment type="similarity">
    <text evidence="2 9">Belongs to the class-I pyridine nucleotide-disulfide oxidoreductase family.</text>
</comment>
<dbReference type="Gene3D" id="3.50.50.60">
    <property type="entry name" value="FAD/NAD(P)-binding domain"/>
    <property type="match status" value="2"/>
</dbReference>
<dbReference type="PRINTS" id="PR00411">
    <property type="entry name" value="PNDRDTASEI"/>
</dbReference>
<protein>
    <submittedName>
        <fullName evidence="12">NAD(P)/FAD-dependent oxidoreductase</fullName>
    </submittedName>
</protein>
<dbReference type="PRINTS" id="PR00368">
    <property type="entry name" value="FADPNR"/>
</dbReference>
<dbReference type="InterPro" id="IPR004099">
    <property type="entry name" value="Pyr_nucl-diS_OxRdtase_dimer"/>
</dbReference>
<sequence>MTPSTRYDMIILGGGPGGSRAAFDAAARGLSVALVDRDGLGGTCLNRGCIPTKLLLGATAALPLLETQKKLKGAEGHIAFDLPALQQRKDRYVKGTRQALEKRLKAAGIAVYAGEGRVTSGRQGDGDGELAVSAAQADGTEQETRLGWGTLIVATGSTPASFPGLAADGAAVLDSTALLDVTEAPESLIVVGGGAIGLEMADFFSRLGTRITIVEGMGRLAPTEDAEVGDTLRKVYAREGWTIHTGRKVASLATVDGNAVLRFEDGEELTAGKALLAVGRRPASAGIGLEALGATLRGPGWVQTDECLRAAPHVYAIGDVNGRTLLAHAADHQARYAVRHACGDTATPYDAGVMPACIYGHLEAMRVGPTAEELKNAGFSPRVSRSMLIANPIAQAYGTTQGFIKIVWVDGRIRGVTAVGHGVSHLVTLAAVLAGGSGTAVGWTAHDAGNVIFAHPTLDEALEAAMEAPQEPV</sequence>
<keyword evidence="6" id="KW-0520">NAD</keyword>
<proteinExistence type="inferred from homology"/>
<evidence type="ECO:0000256" key="2">
    <source>
        <dbReference type="ARBA" id="ARBA00007532"/>
    </source>
</evidence>
<dbReference type="InterPro" id="IPR001100">
    <property type="entry name" value="Pyr_nuc-diS_OxRdtase"/>
</dbReference>
<dbReference type="SUPFAM" id="SSF51905">
    <property type="entry name" value="FAD/NAD(P)-binding domain"/>
    <property type="match status" value="1"/>
</dbReference>
<dbReference type="PROSITE" id="PS00076">
    <property type="entry name" value="PYRIDINE_REDOX_1"/>
    <property type="match status" value="1"/>
</dbReference>
<keyword evidence="8 9" id="KW-0676">Redox-active center</keyword>
<evidence type="ECO:0000256" key="1">
    <source>
        <dbReference type="ARBA" id="ARBA00001974"/>
    </source>
</evidence>
<dbReference type="SUPFAM" id="SSF55424">
    <property type="entry name" value="FAD/NAD-linked reductases, dimerisation (C-terminal) domain"/>
    <property type="match status" value="1"/>
</dbReference>
<dbReference type="RefSeq" id="WP_309541761.1">
    <property type="nucleotide sequence ID" value="NZ_CP133659.1"/>
</dbReference>
<evidence type="ECO:0000256" key="4">
    <source>
        <dbReference type="ARBA" id="ARBA00022827"/>
    </source>
</evidence>
<dbReference type="InterPro" id="IPR012999">
    <property type="entry name" value="Pyr_OxRdtase_I_AS"/>
</dbReference>
<evidence type="ECO:0000256" key="7">
    <source>
        <dbReference type="ARBA" id="ARBA00023157"/>
    </source>
</evidence>
<dbReference type="InterPro" id="IPR036188">
    <property type="entry name" value="FAD/NAD-bd_sf"/>
</dbReference>
<organism evidence="12 13">
    <name type="scientific">Nitratidesulfovibrio liaohensis</name>
    <dbReference type="NCBI Taxonomy" id="2604158"/>
    <lineage>
        <taxon>Bacteria</taxon>
        <taxon>Pseudomonadati</taxon>
        <taxon>Thermodesulfobacteriota</taxon>
        <taxon>Desulfovibrionia</taxon>
        <taxon>Desulfovibrionales</taxon>
        <taxon>Desulfovibrionaceae</taxon>
        <taxon>Nitratidesulfovibrio</taxon>
    </lineage>
</organism>
<evidence type="ECO:0000313" key="13">
    <source>
        <dbReference type="Proteomes" id="UP001180616"/>
    </source>
</evidence>
<gene>
    <name evidence="12" type="ORF">KPS_000322</name>
</gene>
<evidence type="ECO:0000259" key="11">
    <source>
        <dbReference type="Pfam" id="PF07992"/>
    </source>
</evidence>
<keyword evidence="3 9" id="KW-0285">Flavoprotein</keyword>
<dbReference type="InterPro" id="IPR050151">
    <property type="entry name" value="Class-I_Pyr_Nuc-Dis_Oxidored"/>
</dbReference>
<evidence type="ECO:0000256" key="8">
    <source>
        <dbReference type="ARBA" id="ARBA00023284"/>
    </source>
</evidence>
<evidence type="ECO:0000259" key="10">
    <source>
        <dbReference type="Pfam" id="PF02852"/>
    </source>
</evidence>
<comment type="cofactor">
    <cofactor evidence="1">
        <name>FAD</name>
        <dbReference type="ChEBI" id="CHEBI:57692"/>
    </cofactor>
</comment>
<evidence type="ECO:0000313" key="12">
    <source>
        <dbReference type="EMBL" id="WMW65809.1"/>
    </source>
</evidence>
<dbReference type="PANTHER" id="PTHR22912">
    <property type="entry name" value="DISULFIDE OXIDOREDUCTASE"/>
    <property type="match status" value="1"/>
</dbReference>
<dbReference type="Pfam" id="PF07992">
    <property type="entry name" value="Pyr_redox_2"/>
    <property type="match status" value="1"/>
</dbReference>
<dbReference type="InterPro" id="IPR023753">
    <property type="entry name" value="FAD/NAD-binding_dom"/>
</dbReference>
<evidence type="ECO:0000256" key="3">
    <source>
        <dbReference type="ARBA" id="ARBA00022630"/>
    </source>
</evidence>
<feature type="domain" description="FAD/NAD(P)-binding" evidence="11">
    <location>
        <begin position="7"/>
        <end position="334"/>
    </location>
</feature>
<accession>A0ABY9R2Y4</accession>
<reference evidence="12" key="1">
    <citation type="submission" date="2023-09" db="EMBL/GenBank/DDBJ databases">
        <authorList>
            <consortium name="CW5 consortium"/>
            <person name="Lu C.-W."/>
        </authorList>
    </citation>
    <scope>NUCLEOTIDE SEQUENCE</scope>
    <source>
        <strain evidence="12">KPS</strain>
    </source>
</reference>
<evidence type="ECO:0000256" key="6">
    <source>
        <dbReference type="ARBA" id="ARBA00023027"/>
    </source>
</evidence>
<dbReference type="Proteomes" id="UP001180616">
    <property type="component" value="Chromosome"/>
</dbReference>
<dbReference type="Gene3D" id="3.30.390.30">
    <property type="match status" value="1"/>
</dbReference>
<keyword evidence="7" id="KW-1015">Disulfide bond</keyword>
<keyword evidence="13" id="KW-1185">Reference proteome</keyword>
<feature type="domain" description="Pyridine nucleotide-disulphide oxidoreductase dimerisation" evidence="10">
    <location>
        <begin position="354"/>
        <end position="465"/>
    </location>
</feature>
<dbReference type="PIRSF" id="PIRSF000350">
    <property type="entry name" value="Mercury_reductase_MerA"/>
    <property type="match status" value="1"/>
</dbReference>
<dbReference type="PANTHER" id="PTHR22912:SF151">
    <property type="entry name" value="DIHYDROLIPOYL DEHYDROGENASE, MITOCHONDRIAL"/>
    <property type="match status" value="1"/>
</dbReference>
<keyword evidence="5 9" id="KW-0560">Oxidoreductase</keyword>
<name>A0ABY9R2Y4_9BACT</name>
<dbReference type="Pfam" id="PF02852">
    <property type="entry name" value="Pyr_redox_dim"/>
    <property type="match status" value="1"/>
</dbReference>
<dbReference type="EMBL" id="CP133659">
    <property type="protein sequence ID" value="WMW65809.1"/>
    <property type="molecule type" value="Genomic_DNA"/>
</dbReference>